<dbReference type="GO" id="GO:0015179">
    <property type="term" value="F:L-amino acid transmembrane transporter activity"/>
    <property type="evidence" value="ECO:0007669"/>
    <property type="project" value="TreeGrafter"/>
</dbReference>
<dbReference type="GO" id="GO:0016020">
    <property type="term" value="C:membrane"/>
    <property type="evidence" value="ECO:0007669"/>
    <property type="project" value="UniProtKB-SubCell"/>
</dbReference>
<evidence type="ECO:0000256" key="11">
    <source>
        <dbReference type="SAM" id="MobiDB-lite"/>
    </source>
</evidence>
<evidence type="ECO:0000256" key="6">
    <source>
        <dbReference type="ARBA" id="ARBA00022989"/>
    </source>
</evidence>
<feature type="compositionally biased region" description="Polar residues" evidence="11">
    <location>
        <begin position="7"/>
        <end position="23"/>
    </location>
</feature>
<feature type="transmembrane region" description="Helical" evidence="12">
    <location>
        <begin position="311"/>
        <end position="331"/>
    </location>
</feature>
<protein>
    <recommendedName>
        <fullName evidence="9">Putative sodium-coupled neutral amino acid transporter 11</fullName>
    </recommendedName>
    <alternativeName>
        <fullName evidence="10">Solute carrier family 38 member 11</fullName>
    </alternativeName>
</protein>
<feature type="transmembrane region" description="Helical" evidence="12">
    <location>
        <begin position="195"/>
        <end position="213"/>
    </location>
</feature>
<feature type="transmembrane region" description="Helical" evidence="12">
    <location>
        <begin position="268"/>
        <end position="291"/>
    </location>
</feature>
<comment type="similarity">
    <text evidence="2">Belongs to the amino acid/polyamine transporter 2 family.</text>
</comment>
<reference evidence="14" key="1">
    <citation type="submission" date="2021-05" db="EMBL/GenBank/DDBJ databases">
        <authorList>
            <person name="Alioto T."/>
            <person name="Alioto T."/>
            <person name="Gomez Garrido J."/>
        </authorList>
    </citation>
    <scope>NUCLEOTIDE SEQUENCE</scope>
</reference>
<feature type="transmembrane region" description="Helical" evidence="12">
    <location>
        <begin position="162"/>
        <end position="183"/>
    </location>
</feature>
<sequence length="457" mass="49602">MLENKPASANENTHITSTQQSPGSDLGTFPDTEDLFHDGPKNDRTGFYFASFNYVNSILGSGVIGIPYALNKAGFGLGLMLLLLVAIVTDYSLILMVRAAHLSGTYSYQGIVEAAFGYPGYVALSLMQFLYPFIAMVSYNIVVGDTITKVFIRLFSLRTTSLLARRDFVVALATLFVTIPLCLFRDLAKLARWSLASLVLVLFILLCILIRMSSISEIVPVTRDAWAFADTGIVPAIGIMAFAFMCHHNVFLLYESIEDASQTLWDRLTHISVGVACVVSFLFGIAGYATFTGNVQGDLLENYCWYDDLMNLARLAFSFTILLTYPIECLVARSVLTQVLSSHYSTDVQHVGFTLAIVGVAYVLSVTTDCLGVVLELNGVLAAVPLAFILPAVSYLKLEPGPLLSPIKRPALGLAIFGAGVALVGVLQIALAVNDKTGPEACMHGLVMPYFNQTLHV</sequence>
<evidence type="ECO:0000256" key="1">
    <source>
        <dbReference type="ARBA" id="ARBA00004141"/>
    </source>
</evidence>
<keyword evidence="5" id="KW-0029">Amino-acid transport</keyword>
<evidence type="ECO:0000256" key="10">
    <source>
        <dbReference type="ARBA" id="ARBA00041723"/>
    </source>
</evidence>
<feature type="transmembrane region" description="Helical" evidence="12">
    <location>
        <begin position="47"/>
        <end position="69"/>
    </location>
</feature>
<evidence type="ECO:0000256" key="7">
    <source>
        <dbReference type="ARBA" id="ARBA00023136"/>
    </source>
</evidence>
<keyword evidence="4 12" id="KW-0812">Transmembrane</keyword>
<keyword evidence="6 12" id="KW-1133">Transmembrane helix</keyword>
<evidence type="ECO:0000256" key="8">
    <source>
        <dbReference type="ARBA" id="ARBA00037101"/>
    </source>
</evidence>
<name>A0A8D8MA58_9HEMI</name>
<evidence type="ECO:0000256" key="12">
    <source>
        <dbReference type="SAM" id="Phobius"/>
    </source>
</evidence>
<comment type="subcellular location">
    <subcellularLocation>
        <location evidence="1">Membrane</location>
        <topology evidence="1">Multi-pass membrane protein</topology>
    </subcellularLocation>
</comment>
<feature type="transmembrane region" description="Helical" evidence="12">
    <location>
        <begin position="351"/>
        <end position="374"/>
    </location>
</feature>
<feature type="transmembrane region" description="Helical" evidence="12">
    <location>
        <begin position="410"/>
        <end position="431"/>
    </location>
</feature>
<dbReference type="PANTHER" id="PTHR22950:SF458">
    <property type="entry name" value="SODIUM-COUPLED NEUTRAL AMINO ACID TRANSPORTER 11-RELATED"/>
    <property type="match status" value="1"/>
</dbReference>
<feature type="region of interest" description="Disordered" evidence="11">
    <location>
        <begin position="1"/>
        <end position="35"/>
    </location>
</feature>
<evidence type="ECO:0000256" key="2">
    <source>
        <dbReference type="ARBA" id="ARBA00008066"/>
    </source>
</evidence>
<feature type="transmembrane region" description="Helical" evidence="12">
    <location>
        <begin position="118"/>
        <end position="142"/>
    </location>
</feature>
<evidence type="ECO:0000256" key="3">
    <source>
        <dbReference type="ARBA" id="ARBA00022448"/>
    </source>
</evidence>
<feature type="transmembrane region" description="Helical" evidence="12">
    <location>
        <begin position="380"/>
        <end position="398"/>
    </location>
</feature>
<organism evidence="14">
    <name type="scientific">Cacopsylla melanoneura</name>
    <dbReference type="NCBI Taxonomy" id="428564"/>
    <lineage>
        <taxon>Eukaryota</taxon>
        <taxon>Metazoa</taxon>
        <taxon>Ecdysozoa</taxon>
        <taxon>Arthropoda</taxon>
        <taxon>Hexapoda</taxon>
        <taxon>Insecta</taxon>
        <taxon>Pterygota</taxon>
        <taxon>Neoptera</taxon>
        <taxon>Paraneoptera</taxon>
        <taxon>Hemiptera</taxon>
        <taxon>Sternorrhyncha</taxon>
        <taxon>Psylloidea</taxon>
        <taxon>Psyllidae</taxon>
        <taxon>Psyllinae</taxon>
        <taxon>Cacopsylla</taxon>
    </lineage>
</organism>
<comment type="function">
    <text evidence="8">Putative sodium-dependent amino acid/proton antiporter.</text>
</comment>
<dbReference type="InterPro" id="IPR013057">
    <property type="entry name" value="AA_transpt_TM"/>
</dbReference>
<dbReference type="AlphaFoldDB" id="A0A8D8MA58"/>
<accession>A0A8D8MA58</accession>
<evidence type="ECO:0000259" key="13">
    <source>
        <dbReference type="Pfam" id="PF01490"/>
    </source>
</evidence>
<feature type="domain" description="Amino acid transporter transmembrane" evidence="13">
    <location>
        <begin position="48"/>
        <end position="405"/>
    </location>
</feature>
<proteinExistence type="inferred from homology"/>
<evidence type="ECO:0000256" key="4">
    <source>
        <dbReference type="ARBA" id="ARBA00022692"/>
    </source>
</evidence>
<evidence type="ECO:0000256" key="9">
    <source>
        <dbReference type="ARBA" id="ARBA00040814"/>
    </source>
</evidence>
<dbReference type="PANTHER" id="PTHR22950">
    <property type="entry name" value="AMINO ACID TRANSPORTER"/>
    <property type="match status" value="1"/>
</dbReference>
<keyword evidence="7 12" id="KW-0472">Membrane</keyword>
<dbReference type="Pfam" id="PF01490">
    <property type="entry name" value="Aa_trans"/>
    <property type="match status" value="1"/>
</dbReference>
<feature type="transmembrane region" description="Helical" evidence="12">
    <location>
        <begin position="225"/>
        <end position="247"/>
    </location>
</feature>
<evidence type="ECO:0000313" key="14">
    <source>
        <dbReference type="EMBL" id="CAG6623471.1"/>
    </source>
</evidence>
<dbReference type="EMBL" id="HBUF01055024">
    <property type="protein sequence ID" value="CAG6623471.1"/>
    <property type="molecule type" value="Transcribed_RNA"/>
</dbReference>
<feature type="transmembrane region" description="Helical" evidence="12">
    <location>
        <begin position="75"/>
        <end position="97"/>
    </location>
</feature>
<evidence type="ECO:0000256" key="5">
    <source>
        <dbReference type="ARBA" id="ARBA00022970"/>
    </source>
</evidence>
<keyword evidence="3" id="KW-0813">Transport</keyword>